<proteinExistence type="predicted"/>
<dbReference type="InParanoid" id="A0A663EM30"/>
<keyword evidence="2" id="KW-1185">Reference proteome</keyword>
<dbReference type="Proteomes" id="UP000472275">
    <property type="component" value="Chromosome 24"/>
</dbReference>
<reference evidence="1" key="1">
    <citation type="submission" date="2025-08" db="UniProtKB">
        <authorList>
            <consortium name="Ensembl"/>
        </authorList>
    </citation>
    <scope>IDENTIFICATION</scope>
</reference>
<dbReference type="Ensembl" id="ENSACCT00020013947.1">
    <property type="protein sequence ID" value="ENSACCP00020013342.1"/>
    <property type="gene ID" value="ENSACCG00020009189.1"/>
</dbReference>
<evidence type="ECO:0000313" key="1">
    <source>
        <dbReference type="Ensembl" id="ENSACCP00020013342.1"/>
    </source>
</evidence>
<sequence length="91" mass="9417">MPDPLVSGWLSHRPELGCPGQAGSAEASRSHFLQWTSLSPGSSHVACAQTSQPPSPTVTLRVAGEEGGSELQEESWAPVGCSARAEMTPCG</sequence>
<name>A0A663EM30_AQUCH</name>
<organism evidence="1 2">
    <name type="scientific">Aquila chrysaetos chrysaetos</name>
    <dbReference type="NCBI Taxonomy" id="223781"/>
    <lineage>
        <taxon>Eukaryota</taxon>
        <taxon>Metazoa</taxon>
        <taxon>Chordata</taxon>
        <taxon>Craniata</taxon>
        <taxon>Vertebrata</taxon>
        <taxon>Euteleostomi</taxon>
        <taxon>Archelosauria</taxon>
        <taxon>Archosauria</taxon>
        <taxon>Dinosauria</taxon>
        <taxon>Saurischia</taxon>
        <taxon>Theropoda</taxon>
        <taxon>Coelurosauria</taxon>
        <taxon>Aves</taxon>
        <taxon>Neognathae</taxon>
        <taxon>Neoaves</taxon>
        <taxon>Telluraves</taxon>
        <taxon>Accipitrimorphae</taxon>
        <taxon>Accipitriformes</taxon>
        <taxon>Accipitridae</taxon>
        <taxon>Accipitrinae</taxon>
        <taxon>Aquila</taxon>
    </lineage>
</organism>
<reference evidence="1" key="2">
    <citation type="submission" date="2025-09" db="UniProtKB">
        <authorList>
            <consortium name="Ensembl"/>
        </authorList>
    </citation>
    <scope>IDENTIFICATION</scope>
</reference>
<protein>
    <submittedName>
        <fullName evidence="1">Uncharacterized protein</fullName>
    </submittedName>
</protein>
<dbReference type="AlphaFoldDB" id="A0A663EM30"/>
<accession>A0A663EM30</accession>
<evidence type="ECO:0000313" key="2">
    <source>
        <dbReference type="Proteomes" id="UP000472275"/>
    </source>
</evidence>